<dbReference type="PANTHER" id="PTHR11815:SF1">
    <property type="entry name" value="SUCCINATE--COA LIGASE [ADP-FORMING] SUBUNIT BETA, MITOCHONDRIAL"/>
    <property type="match status" value="1"/>
</dbReference>
<feature type="binding site" evidence="10">
    <location>
        <begin position="373"/>
        <end position="375"/>
    </location>
    <ligand>
        <name>substrate</name>
        <note>ligand shared with subunit alpha</note>
    </ligand>
</feature>
<dbReference type="SUPFAM" id="SSF56059">
    <property type="entry name" value="Glutathione synthetase ATP-binding domain-like"/>
    <property type="match status" value="1"/>
</dbReference>
<dbReference type="InterPro" id="IPR016102">
    <property type="entry name" value="Succinyl-CoA_synth-like"/>
</dbReference>
<feature type="binding site" evidence="10">
    <location>
        <position position="265"/>
    </location>
    <ligand>
        <name>Mg(2+)</name>
        <dbReference type="ChEBI" id="CHEBI:18420"/>
    </ligand>
</feature>
<evidence type="ECO:0000256" key="9">
    <source>
        <dbReference type="ARBA" id="ARBA00023128"/>
    </source>
</evidence>
<proteinExistence type="inferred from homology"/>
<dbReference type="NCBIfam" id="NF001913">
    <property type="entry name" value="PRK00696.1"/>
    <property type="match status" value="1"/>
</dbReference>
<gene>
    <name evidence="13" type="ORF">PEVE_00001295</name>
</gene>
<dbReference type="PROSITE" id="PS01217">
    <property type="entry name" value="SUCCINYL_COA_LIG_3"/>
    <property type="match status" value="1"/>
</dbReference>
<dbReference type="Gene3D" id="3.30.470.20">
    <property type="entry name" value="ATP-grasp fold, B domain"/>
    <property type="match status" value="1"/>
</dbReference>
<evidence type="ECO:0000313" key="13">
    <source>
        <dbReference type="EMBL" id="CAH3019150.1"/>
    </source>
</evidence>
<comment type="subunit">
    <text evidence="10">Heterodimer of an alpha and a beta subunit. The beta subunit determines specificity for ATP.</text>
</comment>
<comment type="cofactor">
    <cofactor evidence="10">
        <name>Mg(2+)</name>
        <dbReference type="ChEBI" id="CHEBI:18420"/>
    </cofactor>
    <text evidence="10">Binds 1 Mg(2+) ion per subunit.</text>
</comment>
<keyword evidence="6 10" id="KW-0067">ATP-binding</keyword>
<organism evidence="13 14">
    <name type="scientific">Porites evermanni</name>
    <dbReference type="NCBI Taxonomy" id="104178"/>
    <lineage>
        <taxon>Eukaryota</taxon>
        <taxon>Metazoa</taxon>
        <taxon>Cnidaria</taxon>
        <taxon>Anthozoa</taxon>
        <taxon>Hexacorallia</taxon>
        <taxon>Scleractinia</taxon>
        <taxon>Fungiina</taxon>
        <taxon>Poritidae</taxon>
        <taxon>Porites</taxon>
    </lineage>
</organism>
<comment type="pathway">
    <text evidence="1 10">Carbohydrate metabolism; tricarboxylic acid cycle; succinate from succinyl-CoA (ligase route): step 1/1.</text>
</comment>
<evidence type="ECO:0000256" key="3">
    <source>
        <dbReference type="ARBA" id="ARBA00022598"/>
    </source>
</evidence>
<evidence type="ECO:0000256" key="10">
    <source>
        <dbReference type="HAMAP-Rule" id="MF_03220"/>
    </source>
</evidence>
<keyword evidence="7 10" id="KW-0460">Magnesium</keyword>
<dbReference type="Gene3D" id="3.40.50.261">
    <property type="entry name" value="Succinyl-CoA synthetase domains"/>
    <property type="match status" value="1"/>
</dbReference>
<dbReference type="InterPro" id="IPR013650">
    <property type="entry name" value="ATP-grasp_succ-CoA_synth-type"/>
</dbReference>
<keyword evidence="2 10" id="KW-0816">Tricarboxylic acid cycle</keyword>
<evidence type="ECO:0000256" key="4">
    <source>
        <dbReference type="ARBA" id="ARBA00022723"/>
    </source>
</evidence>
<evidence type="ECO:0000313" key="14">
    <source>
        <dbReference type="Proteomes" id="UP001159427"/>
    </source>
</evidence>
<feature type="binding site" evidence="10">
    <location>
        <position position="91"/>
    </location>
    <ligand>
        <name>ATP</name>
        <dbReference type="ChEBI" id="CHEBI:30616"/>
    </ligand>
</feature>
<keyword evidence="8" id="KW-0809">Transit peptide</keyword>
<comment type="caution">
    <text evidence="13">The sequence shown here is derived from an EMBL/GenBank/DDBJ whole genome shotgun (WGS) entry which is preliminary data.</text>
</comment>
<feature type="site" description="Important for substrate specificity" evidence="10">
    <location>
        <position position="155"/>
    </location>
</feature>
<protein>
    <recommendedName>
        <fullName evidence="10">Succinate--CoA ligase [ADP-forming] subunit beta, mitochondrial</fullName>
        <ecNumber evidence="10">6.2.1.5</ecNumber>
    </recommendedName>
    <alternativeName>
        <fullName evidence="10">ATP-specific succinyl-CoA synthetase subunit beta</fullName>
        <shortName evidence="10">A-SCS</shortName>
    </alternativeName>
    <alternativeName>
        <fullName evidence="10">Succinyl-CoA synthetase beta-A chain</fullName>
        <shortName evidence="10">SCS-betaA</shortName>
    </alternativeName>
</protein>
<keyword evidence="14" id="KW-1185">Reference proteome</keyword>
<dbReference type="Pfam" id="PF08442">
    <property type="entry name" value="ATP-grasp_2"/>
    <property type="match status" value="1"/>
</dbReference>
<dbReference type="SUPFAM" id="SSF52210">
    <property type="entry name" value="Succinyl-CoA synthetase domains"/>
    <property type="match status" value="1"/>
</dbReference>
<comment type="function">
    <text evidence="10">ATP-specific succinyl-CoA synthetase functions in the citric acid cycle (TCA), coupling the hydrolysis of succinyl-CoA to the synthesis of ATP and thus represents the only step of substrate-level phosphorylation in the TCA. The beta subunit provides nucleotide specificity of the enzyme and binds the substrate succinate, while the binding sites for coenzyme A and phosphate are found in the alpha subunit.</text>
</comment>
<dbReference type="HAMAP" id="MF_00558">
    <property type="entry name" value="Succ_CoA_beta"/>
    <property type="match status" value="1"/>
</dbReference>
<evidence type="ECO:0000256" key="2">
    <source>
        <dbReference type="ARBA" id="ARBA00022532"/>
    </source>
</evidence>
<name>A0ABN8LUJ2_9CNID</name>
<comment type="catalytic activity">
    <reaction evidence="10">
        <text>succinate + ATP + CoA = succinyl-CoA + ADP + phosphate</text>
        <dbReference type="Rhea" id="RHEA:17661"/>
        <dbReference type="ChEBI" id="CHEBI:30031"/>
        <dbReference type="ChEBI" id="CHEBI:30616"/>
        <dbReference type="ChEBI" id="CHEBI:43474"/>
        <dbReference type="ChEBI" id="CHEBI:57287"/>
        <dbReference type="ChEBI" id="CHEBI:57292"/>
        <dbReference type="ChEBI" id="CHEBI:456216"/>
        <dbReference type="EC" id="6.2.1.5"/>
    </reaction>
</comment>
<dbReference type="PANTHER" id="PTHR11815">
    <property type="entry name" value="SUCCINYL-COA SYNTHETASE BETA CHAIN"/>
    <property type="match status" value="1"/>
</dbReference>
<dbReference type="InterPro" id="IPR017866">
    <property type="entry name" value="Succ-CoA_synthase_bsu_CS"/>
</dbReference>
<evidence type="ECO:0000259" key="12">
    <source>
        <dbReference type="Pfam" id="PF08442"/>
    </source>
</evidence>
<keyword evidence="5 10" id="KW-0547">Nucleotide-binding</keyword>
<dbReference type="Gene3D" id="3.30.1490.20">
    <property type="entry name" value="ATP-grasp fold, A domain"/>
    <property type="match status" value="1"/>
</dbReference>
<dbReference type="PIRSF" id="PIRSF001554">
    <property type="entry name" value="SucCS_beta"/>
    <property type="match status" value="1"/>
</dbReference>
<accession>A0ABN8LUJ2</accession>
<comment type="similarity">
    <text evidence="10">Belongs to the succinate/malate CoA ligase beta subunit family. ATP-specific subunit beta subfamily.</text>
</comment>
<feature type="domain" description="ATP-grasp fold succinyl-CoA synthetase-type" evidence="12">
    <location>
        <begin position="45"/>
        <end position="254"/>
    </location>
</feature>
<dbReference type="InterPro" id="IPR034723">
    <property type="entry name" value="Succ_CoA_betaA_euk"/>
</dbReference>
<keyword evidence="4 10" id="KW-0479">Metal-binding</keyword>
<dbReference type="HAMAP" id="MF_03220">
    <property type="entry name" value="Succ_CoA_betaA_euk"/>
    <property type="match status" value="1"/>
</dbReference>
<comment type="subcellular location">
    <subcellularLocation>
        <location evidence="10">Mitochondrion</location>
    </subcellularLocation>
</comment>
<dbReference type="InterPro" id="IPR013815">
    <property type="entry name" value="ATP_grasp_subdomain_1"/>
</dbReference>
<evidence type="ECO:0000256" key="1">
    <source>
        <dbReference type="ARBA" id="ARBA00005064"/>
    </source>
</evidence>
<feature type="domain" description="ATP-citrate synthase/succinyl-CoA ligase C-terminal" evidence="11">
    <location>
        <begin position="314"/>
        <end position="434"/>
    </location>
</feature>
<evidence type="ECO:0000256" key="8">
    <source>
        <dbReference type="ARBA" id="ARBA00022946"/>
    </source>
</evidence>
<dbReference type="EMBL" id="CALNXI010000107">
    <property type="protein sequence ID" value="CAH3019150.1"/>
    <property type="molecule type" value="Genomic_DNA"/>
</dbReference>
<evidence type="ECO:0000259" key="11">
    <source>
        <dbReference type="Pfam" id="PF00549"/>
    </source>
</evidence>
<feature type="binding site" evidence="10">
    <location>
        <begin position="98"/>
        <end position="100"/>
    </location>
    <ligand>
        <name>ATP</name>
        <dbReference type="ChEBI" id="CHEBI:30616"/>
    </ligand>
</feature>
<feature type="binding site" evidence="10">
    <location>
        <position position="251"/>
    </location>
    <ligand>
        <name>Mg(2+)</name>
        <dbReference type="ChEBI" id="CHEBI:18420"/>
    </ligand>
</feature>
<dbReference type="InterPro" id="IPR005811">
    <property type="entry name" value="SUCC_ACL_C"/>
</dbReference>
<feature type="site" description="Important for substrate specificity" evidence="10">
    <location>
        <position position="87"/>
    </location>
</feature>
<keyword evidence="3 10" id="KW-0436">Ligase</keyword>
<evidence type="ECO:0000256" key="5">
    <source>
        <dbReference type="ARBA" id="ARBA00022741"/>
    </source>
</evidence>
<evidence type="ECO:0000256" key="7">
    <source>
        <dbReference type="ARBA" id="ARBA00022842"/>
    </source>
</evidence>
<dbReference type="NCBIfam" id="TIGR01016">
    <property type="entry name" value="sucCoAbeta"/>
    <property type="match status" value="1"/>
</dbReference>
<feature type="binding site" evidence="10">
    <location>
        <position position="316"/>
    </location>
    <ligand>
        <name>substrate</name>
        <note>ligand shared with subunit alpha</note>
    </ligand>
</feature>
<dbReference type="InterPro" id="IPR005809">
    <property type="entry name" value="Succ_CoA_ligase-like_bsu"/>
</dbReference>
<dbReference type="Proteomes" id="UP001159427">
    <property type="component" value="Unassembled WGS sequence"/>
</dbReference>
<reference evidence="13 14" key="1">
    <citation type="submission" date="2022-05" db="EMBL/GenBank/DDBJ databases">
        <authorList>
            <consortium name="Genoscope - CEA"/>
            <person name="William W."/>
        </authorList>
    </citation>
    <scope>NUCLEOTIDE SEQUENCE [LARGE SCALE GENOMIC DNA]</scope>
</reference>
<evidence type="ECO:0000256" key="6">
    <source>
        <dbReference type="ARBA" id="ARBA00022840"/>
    </source>
</evidence>
<sequence>MAASFRALNCLRKLNIGGLRSPARLLPRVLGANGCQHQQIRDLSIHEHHSMKLLQEAGILIPQGGVARTPEQAYEIASTMGLESDSDMVVKAQVLAGGRGKGTFEGGLKGGVRIVFSPEEAKEMASRMLGKKLFTKQTGEQGRICNEVYICERLYARREYYFAIAMERAFKGPVLVGSQQGGVDIEQVAKETPDAIVKHGVDIINGLSKNEALEFARKMGFSKQCVDQAADWMIRLYDLFIEKDAVMVEINPMSEDLLGRVVCMDAKLLFDDNSEFRQPDVFTLKDWSQEDEREVEAGQANLNYIGLDGSIGCLVNGAGLAMATMDIIKLHGGEPANFLDIGGGATIDQVKAAFKIISEDKKVHATLVNIFGGIMRCDIIAEGIIAAARELDLNMPVVVRLQGTRVDDAKALIAASGLRIIACDDLEEAAEMVVRVSNIVELARSVKMKVNFELPI</sequence>
<keyword evidence="9 10" id="KW-0496">Mitochondrion</keyword>
<dbReference type="Pfam" id="PF00549">
    <property type="entry name" value="Ligase_CoA"/>
    <property type="match status" value="1"/>
</dbReference>
<dbReference type="EC" id="6.2.1.5" evidence="10"/>